<dbReference type="SMART" id="SM00159">
    <property type="entry name" value="PTX"/>
    <property type="match status" value="1"/>
</dbReference>
<dbReference type="PROSITE" id="PS00289">
    <property type="entry name" value="PTX_1"/>
    <property type="match status" value="1"/>
</dbReference>
<evidence type="ECO:0000313" key="9">
    <source>
        <dbReference type="Proteomes" id="UP000225706"/>
    </source>
</evidence>
<dbReference type="Proteomes" id="UP000225706">
    <property type="component" value="Unassembled WGS sequence"/>
</dbReference>
<comment type="caution">
    <text evidence="8">The sequence shown here is derived from an EMBL/GenBank/DDBJ whole genome shotgun (WGS) entry which is preliminary data.</text>
</comment>
<dbReference type="InterPro" id="IPR001759">
    <property type="entry name" value="PTX_dom"/>
</dbReference>
<keyword evidence="5" id="KW-0325">Glycoprotein</keyword>
<dbReference type="InterPro" id="IPR013320">
    <property type="entry name" value="ConA-like_dom_sf"/>
</dbReference>
<dbReference type="Gene3D" id="2.60.120.200">
    <property type="match status" value="1"/>
</dbReference>
<gene>
    <name evidence="8" type="primary">NPTX1</name>
    <name evidence="8" type="ORF">AWC38_SpisGene20962</name>
</gene>
<feature type="domain" description="Pentraxin (PTX)" evidence="7">
    <location>
        <begin position="101"/>
        <end position="300"/>
    </location>
</feature>
<dbReference type="SUPFAM" id="SSF49899">
    <property type="entry name" value="Concanavalin A-like lectins/glucanases"/>
    <property type="match status" value="1"/>
</dbReference>
<evidence type="ECO:0000256" key="2">
    <source>
        <dbReference type="ARBA" id="ARBA00022723"/>
    </source>
</evidence>
<evidence type="ECO:0000256" key="3">
    <source>
        <dbReference type="ARBA" id="ARBA00022837"/>
    </source>
</evidence>
<comment type="caution">
    <text evidence="6">Lacks conserved residue(s) required for the propagation of feature annotation.</text>
</comment>
<organism evidence="8 9">
    <name type="scientific">Stylophora pistillata</name>
    <name type="common">Smooth cauliflower coral</name>
    <dbReference type="NCBI Taxonomy" id="50429"/>
    <lineage>
        <taxon>Eukaryota</taxon>
        <taxon>Metazoa</taxon>
        <taxon>Cnidaria</taxon>
        <taxon>Anthozoa</taxon>
        <taxon>Hexacorallia</taxon>
        <taxon>Scleractinia</taxon>
        <taxon>Astrocoeniina</taxon>
        <taxon>Pocilloporidae</taxon>
        <taxon>Stylophora</taxon>
    </lineage>
</organism>
<evidence type="ECO:0000256" key="1">
    <source>
        <dbReference type="ARBA" id="ARBA00001913"/>
    </source>
</evidence>
<dbReference type="PANTHER" id="PTHR19277:SF125">
    <property type="entry name" value="B6"/>
    <property type="match status" value="1"/>
</dbReference>
<dbReference type="GO" id="GO:0046872">
    <property type="term" value="F:metal ion binding"/>
    <property type="evidence" value="ECO:0007669"/>
    <property type="project" value="UniProtKB-KW"/>
</dbReference>
<comment type="cofactor">
    <cofactor evidence="1">
        <name>Ca(2+)</name>
        <dbReference type="ChEBI" id="CHEBI:29108"/>
    </cofactor>
</comment>
<evidence type="ECO:0000259" key="7">
    <source>
        <dbReference type="PROSITE" id="PS51828"/>
    </source>
</evidence>
<name>A0A2B4RCG6_STYPI</name>
<evidence type="ECO:0000313" key="8">
    <source>
        <dbReference type="EMBL" id="PFX14846.1"/>
    </source>
</evidence>
<dbReference type="PRINTS" id="PR00895">
    <property type="entry name" value="PENTAXIN"/>
</dbReference>
<evidence type="ECO:0000256" key="5">
    <source>
        <dbReference type="ARBA" id="ARBA00023180"/>
    </source>
</evidence>
<dbReference type="OrthoDB" id="10072310at2759"/>
<protein>
    <submittedName>
        <fullName evidence="8">Neuronal pentraxin-1</fullName>
    </submittedName>
</protein>
<proteinExistence type="predicted"/>
<keyword evidence="3" id="KW-0106">Calcium</keyword>
<dbReference type="AlphaFoldDB" id="A0A2B4RCG6"/>
<dbReference type="Pfam" id="PF00354">
    <property type="entry name" value="Pentaxin"/>
    <property type="match status" value="1"/>
</dbReference>
<reference evidence="9" key="1">
    <citation type="journal article" date="2017" name="bioRxiv">
        <title>Comparative analysis of the genomes of Stylophora pistillata and Acropora digitifera provides evidence for extensive differences between species of corals.</title>
        <authorList>
            <person name="Voolstra C.R."/>
            <person name="Li Y."/>
            <person name="Liew Y.J."/>
            <person name="Baumgarten S."/>
            <person name="Zoccola D."/>
            <person name="Flot J.-F."/>
            <person name="Tambutte S."/>
            <person name="Allemand D."/>
            <person name="Aranda M."/>
        </authorList>
    </citation>
    <scope>NUCLEOTIDE SEQUENCE [LARGE SCALE GENOMIC DNA]</scope>
</reference>
<sequence>MPAGLTDVTGITADFEGRENQFNIQAIVIGLNKMIKNYYGITFEPSIVRSHQVKLINLTVTFTHLHLVWNIGMMKMISVPVLVCLFLASTFTDSVSSYPEKSYALYFPNKDVSSYANIWGMPSLTAFTICFWMRTSDTSTESTVLSYSVPGESNEVIVEKYGALKVFLKDTSSKVLGSAIDGKWHHICFTWQSSDGAVNFYKDGTLHNQDRGLKTGYTIKGGGSLVLGQEQDSLGGGFSKHQSFKGHLANLNMWSYVLPATEIKRLSESCLAGEGNVYKWNDFIYGVKGKTVIVIPSPCGTQE</sequence>
<keyword evidence="2" id="KW-0479">Metal-binding</keyword>
<dbReference type="PROSITE" id="PS51828">
    <property type="entry name" value="PTX_2"/>
    <property type="match status" value="1"/>
</dbReference>
<dbReference type="InterPro" id="IPR030476">
    <property type="entry name" value="Pentaxin_CS"/>
</dbReference>
<dbReference type="EMBL" id="LSMT01000719">
    <property type="protein sequence ID" value="PFX14846.1"/>
    <property type="molecule type" value="Genomic_DNA"/>
</dbReference>
<keyword evidence="4" id="KW-1015">Disulfide bond</keyword>
<dbReference type="PANTHER" id="PTHR19277">
    <property type="entry name" value="PENTRAXIN"/>
    <property type="match status" value="1"/>
</dbReference>
<dbReference type="STRING" id="50429.A0A2B4RCG6"/>
<evidence type="ECO:0000256" key="6">
    <source>
        <dbReference type="PROSITE-ProRule" id="PRU01172"/>
    </source>
</evidence>
<keyword evidence="9" id="KW-1185">Reference proteome</keyword>
<evidence type="ECO:0000256" key="4">
    <source>
        <dbReference type="ARBA" id="ARBA00023157"/>
    </source>
</evidence>
<accession>A0A2B4RCG6</accession>
<dbReference type="FunFam" id="2.60.120.200:FF:000012">
    <property type="entry name" value="neuronal pentraxin receptor"/>
    <property type="match status" value="1"/>
</dbReference>
<dbReference type="InterPro" id="IPR051360">
    <property type="entry name" value="Neuronal_Pentraxin_Related"/>
</dbReference>